<evidence type="ECO:0000256" key="1">
    <source>
        <dbReference type="SAM" id="MobiDB-lite"/>
    </source>
</evidence>
<gene>
    <name evidence="2" type="ORF">RXV79_00130</name>
</gene>
<keyword evidence="3" id="KW-1185">Reference proteome</keyword>
<accession>A0ABZ0D187</accession>
<name>A0ABZ0D187_9BURK</name>
<proteinExistence type="predicted"/>
<feature type="region of interest" description="Disordered" evidence="1">
    <location>
        <begin position="1"/>
        <end position="29"/>
    </location>
</feature>
<sequence length="81" mass="8578">MPLFHRSTSSASQATRRVRPASPSCRGGASSMLRLAQPAAPRQANLSTWLSRAASVLAPPAAQSLAVRPSEFAPSRWLVGH</sequence>
<dbReference type="EMBL" id="CP136336">
    <property type="protein sequence ID" value="WOB08474.1"/>
    <property type="molecule type" value="Genomic_DNA"/>
</dbReference>
<organism evidence="2 3">
    <name type="scientific">Piscinibacter gummiphilus</name>
    <dbReference type="NCBI Taxonomy" id="946333"/>
    <lineage>
        <taxon>Bacteria</taxon>
        <taxon>Pseudomonadati</taxon>
        <taxon>Pseudomonadota</taxon>
        <taxon>Betaproteobacteria</taxon>
        <taxon>Burkholderiales</taxon>
        <taxon>Sphaerotilaceae</taxon>
        <taxon>Piscinibacter</taxon>
    </lineage>
</organism>
<evidence type="ECO:0000313" key="3">
    <source>
        <dbReference type="Proteomes" id="UP001303946"/>
    </source>
</evidence>
<dbReference type="Proteomes" id="UP001303946">
    <property type="component" value="Chromosome"/>
</dbReference>
<evidence type="ECO:0000313" key="2">
    <source>
        <dbReference type="EMBL" id="WOB08474.1"/>
    </source>
</evidence>
<feature type="compositionally biased region" description="Low complexity" evidence="1">
    <location>
        <begin position="1"/>
        <end position="15"/>
    </location>
</feature>
<dbReference type="RefSeq" id="WP_316701240.1">
    <property type="nucleotide sequence ID" value="NZ_CP136336.1"/>
</dbReference>
<reference evidence="2 3" key="1">
    <citation type="submission" date="2023-10" db="EMBL/GenBank/DDBJ databases">
        <title>Bacteria for the degradation of biodegradable plastic PBAT(Polybutylene adipate terephthalate).</title>
        <authorList>
            <person name="Weon H.-Y."/>
            <person name="Yeon J."/>
        </authorList>
    </citation>
    <scope>NUCLEOTIDE SEQUENCE [LARGE SCALE GENOMIC DNA]</scope>
    <source>
        <strain evidence="2 3">SBD 7-3</strain>
    </source>
</reference>
<protein>
    <submittedName>
        <fullName evidence="2">Uncharacterized protein</fullName>
    </submittedName>
</protein>